<keyword evidence="3" id="KW-1003">Cell membrane</keyword>
<feature type="transmembrane region" description="Helical" evidence="7">
    <location>
        <begin position="321"/>
        <end position="345"/>
    </location>
</feature>
<comment type="subcellular location">
    <subcellularLocation>
        <location evidence="1">Cell membrane</location>
        <topology evidence="1">Multi-pass membrane protein</topology>
    </subcellularLocation>
</comment>
<feature type="transmembrane region" description="Helical" evidence="7">
    <location>
        <begin position="411"/>
        <end position="431"/>
    </location>
</feature>
<dbReference type="PANTHER" id="PTHR30250">
    <property type="entry name" value="PST FAMILY PREDICTED COLANIC ACID TRANSPORTER"/>
    <property type="match status" value="1"/>
</dbReference>
<feature type="transmembrane region" description="Helical" evidence="7">
    <location>
        <begin position="147"/>
        <end position="164"/>
    </location>
</feature>
<sequence>MANVKKLFSASMLLSGAEVFRKMVGLVSTLILVRLLVPEDFGIIAIALLVMGFFDALKQLGGGAYLMRSKTINDDMINTTWTISFISNVFTSSMLIIFSPLFVSYYGDDRLQNILYVCASMFIVSGLANPGIIHLKRAQNYVPITKVSIAGKVLAVIISVTLAFTLKNYWALIAGQFTMAIVASAGSYIIHSHRPKFTLVNFKAQWSFSSWLWLQSLMGYGKAQLDTIIVSSSFSSASLGSYHTIKYLSSFPVTYFIGPATQPLLVQLSEIRDNKSYFEQQFAVIMIALFLFAAPIVGFMIGNHLLITEVFLGGSWTEYSILFAVFSISLISSTLLGNTIQLLIIDGNTRMCFIIETFSFVAIYSALLLLSLDSIQAFAITKVAIEATLATLFSVVIIVKYFGWKTLLQIFFQFALISIIVVLASITNAVVPSTLPLLVEALLCGLLFLCVYLPLTYTMLIVMKKRSRVWKYLFNLFHKFMQTLQLRLGRNKPFVE</sequence>
<organism evidence="8 9">
    <name type="scientific">Agaribacter flavus</name>
    <dbReference type="NCBI Taxonomy" id="1902781"/>
    <lineage>
        <taxon>Bacteria</taxon>
        <taxon>Pseudomonadati</taxon>
        <taxon>Pseudomonadota</taxon>
        <taxon>Gammaproteobacteria</taxon>
        <taxon>Alteromonadales</taxon>
        <taxon>Alteromonadaceae</taxon>
        <taxon>Agaribacter</taxon>
    </lineage>
</organism>
<gene>
    <name evidence="8" type="ORF">ACFOHL_04295</name>
</gene>
<dbReference type="InterPro" id="IPR050833">
    <property type="entry name" value="Poly_Biosynth_Transport"/>
</dbReference>
<proteinExistence type="inferred from homology"/>
<evidence type="ECO:0000256" key="7">
    <source>
        <dbReference type="SAM" id="Phobius"/>
    </source>
</evidence>
<evidence type="ECO:0000256" key="2">
    <source>
        <dbReference type="ARBA" id="ARBA00007430"/>
    </source>
</evidence>
<evidence type="ECO:0000256" key="4">
    <source>
        <dbReference type="ARBA" id="ARBA00022692"/>
    </source>
</evidence>
<comment type="similarity">
    <text evidence="2">Belongs to the polysaccharide synthase family.</text>
</comment>
<feature type="transmembrane region" description="Helical" evidence="7">
    <location>
        <begin position="114"/>
        <end position="135"/>
    </location>
</feature>
<evidence type="ECO:0000256" key="3">
    <source>
        <dbReference type="ARBA" id="ARBA00022475"/>
    </source>
</evidence>
<keyword evidence="6 7" id="KW-0472">Membrane</keyword>
<dbReference type="PANTHER" id="PTHR30250:SF10">
    <property type="entry name" value="LIPOPOLYSACCHARIDE BIOSYNTHESIS PROTEIN WZXC"/>
    <property type="match status" value="1"/>
</dbReference>
<feature type="transmembrane region" description="Helical" evidence="7">
    <location>
        <begin position="43"/>
        <end position="67"/>
    </location>
</feature>
<evidence type="ECO:0000256" key="5">
    <source>
        <dbReference type="ARBA" id="ARBA00022989"/>
    </source>
</evidence>
<evidence type="ECO:0000313" key="9">
    <source>
        <dbReference type="Proteomes" id="UP001595478"/>
    </source>
</evidence>
<feature type="transmembrane region" description="Helical" evidence="7">
    <location>
        <begin position="170"/>
        <end position="190"/>
    </location>
</feature>
<reference evidence="9" key="1">
    <citation type="journal article" date="2019" name="Int. J. Syst. Evol. Microbiol.">
        <title>The Global Catalogue of Microorganisms (GCM) 10K type strain sequencing project: providing services to taxonomists for standard genome sequencing and annotation.</title>
        <authorList>
            <consortium name="The Broad Institute Genomics Platform"/>
            <consortium name="The Broad Institute Genome Sequencing Center for Infectious Disease"/>
            <person name="Wu L."/>
            <person name="Ma J."/>
        </authorList>
    </citation>
    <scope>NUCLEOTIDE SEQUENCE [LARGE SCALE GENOMIC DNA]</scope>
    <source>
        <strain evidence="9">KCTC 52473</strain>
    </source>
</reference>
<keyword evidence="4 7" id="KW-0812">Transmembrane</keyword>
<dbReference type="EMBL" id="JBHRSW010000006">
    <property type="protein sequence ID" value="MFC3120825.1"/>
    <property type="molecule type" value="Genomic_DNA"/>
</dbReference>
<name>A0ABV7FL26_9ALTE</name>
<dbReference type="RefSeq" id="WP_376918968.1">
    <property type="nucleotide sequence ID" value="NZ_JBHRSW010000006.1"/>
</dbReference>
<keyword evidence="5 7" id="KW-1133">Transmembrane helix</keyword>
<evidence type="ECO:0000313" key="8">
    <source>
        <dbReference type="EMBL" id="MFC3120825.1"/>
    </source>
</evidence>
<protein>
    <submittedName>
        <fullName evidence="8">Oligosaccharide flippase family protein</fullName>
    </submittedName>
</protein>
<feature type="transmembrane region" description="Helical" evidence="7">
    <location>
        <begin position="437"/>
        <end position="462"/>
    </location>
</feature>
<dbReference type="Pfam" id="PF13440">
    <property type="entry name" value="Polysacc_synt_3"/>
    <property type="match status" value="1"/>
</dbReference>
<accession>A0ABV7FL26</accession>
<feature type="transmembrane region" description="Helical" evidence="7">
    <location>
        <begin position="282"/>
        <end position="301"/>
    </location>
</feature>
<dbReference type="Proteomes" id="UP001595478">
    <property type="component" value="Unassembled WGS sequence"/>
</dbReference>
<keyword evidence="9" id="KW-1185">Reference proteome</keyword>
<feature type="transmembrane region" description="Helical" evidence="7">
    <location>
        <begin position="352"/>
        <end position="372"/>
    </location>
</feature>
<evidence type="ECO:0000256" key="1">
    <source>
        <dbReference type="ARBA" id="ARBA00004651"/>
    </source>
</evidence>
<feature type="transmembrane region" description="Helical" evidence="7">
    <location>
        <begin position="378"/>
        <end position="399"/>
    </location>
</feature>
<evidence type="ECO:0000256" key="6">
    <source>
        <dbReference type="ARBA" id="ARBA00023136"/>
    </source>
</evidence>
<comment type="caution">
    <text evidence="8">The sequence shown here is derived from an EMBL/GenBank/DDBJ whole genome shotgun (WGS) entry which is preliminary data.</text>
</comment>
<feature type="transmembrane region" description="Helical" evidence="7">
    <location>
        <begin position="79"/>
        <end position="102"/>
    </location>
</feature>